<dbReference type="GO" id="GO:0005484">
    <property type="term" value="F:SNAP receptor activity"/>
    <property type="evidence" value="ECO:0007669"/>
    <property type="project" value="TreeGrafter"/>
</dbReference>
<keyword evidence="8 10" id="KW-0472">Membrane</keyword>
<dbReference type="SUPFAM" id="SSF47661">
    <property type="entry name" value="t-snare proteins"/>
    <property type="match status" value="1"/>
</dbReference>
<dbReference type="GO" id="GO:0012507">
    <property type="term" value="C:ER to Golgi transport vesicle membrane"/>
    <property type="evidence" value="ECO:0007669"/>
    <property type="project" value="TreeGrafter"/>
</dbReference>
<evidence type="ECO:0000256" key="3">
    <source>
        <dbReference type="ARBA" id="ARBA00022448"/>
    </source>
</evidence>
<feature type="transmembrane region" description="Helical" evidence="10">
    <location>
        <begin position="168"/>
        <end position="187"/>
    </location>
</feature>
<comment type="subcellular location">
    <subcellularLocation>
        <location evidence="1">Membrane</location>
        <topology evidence="1">Single-pass type IV membrane protein</topology>
    </subcellularLocation>
</comment>
<keyword evidence="13" id="KW-1185">Reference proteome</keyword>
<dbReference type="GO" id="GO:0005794">
    <property type="term" value="C:Golgi apparatus"/>
    <property type="evidence" value="ECO:0007669"/>
    <property type="project" value="TreeGrafter"/>
</dbReference>
<dbReference type="Proteomes" id="UP000886595">
    <property type="component" value="Unassembled WGS sequence"/>
</dbReference>
<keyword evidence="7" id="KW-0175">Coiled coil</keyword>
<evidence type="ECO:0000256" key="4">
    <source>
        <dbReference type="ARBA" id="ARBA00022692"/>
    </source>
</evidence>
<dbReference type="GO" id="GO:0031902">
    <property type="term" value="C:late endosome membrane"/>
    <property type="evidence" value="ECO:0007669"/>
    <property type="project" value="TreeGrafter"/>
</dbReference>
<evidence type="ECO:0000256" key="6">
    <source>
        <dbReference type="ARBA" id="ARBA00022989"/>
    </source>
</evidence>
<comment type="similarity">
    <text evidence="2">Belongs to the VTI1 family.</text>
</comment>
<evidence type="ECO:0000256" key="10">
    <source>
        <dbReference type="SAM" id="Phobius"/>
    </source>
</evidence>
<dbReference type="EMBL" id="JAAMPC010000005">
    <property type="protein sequence ID" value="KAG2312667.1"/>
    <property type="molecule type" value="Genomic_DNA"/>
</dbReference>
<dbReference type="PANTHER" id="PTHR21230">
    <property type="entry name" value="VESICLE TRANSPORT V-SNARE PROTEIN VTI1-RELATED"/>
    <property type="match status" value="1"/>
</dbReference>
<keyword evidence="6 10" id="KW-1133">Transmembrane helix</keyword>
<reference evidence="12 13" key="1">
    <citation type="submission" date="2020-02" db="EMBL/GenBank/DDBJ databases">
        <authorList>
            <person name="Ma Q."/>
            <person name="Huang Y."/>
            <person name="Song X."/>
            <person name="Pei D."/>
        </authorList>
    </citation>
    <scope>NUCLEOTIDE SEQUENCE [LARGE SCALE GENOMIC DNA]</scope>
    <source>
        <strain evidence="12">Sxm20200214</strain>
        <tissue evidence="12">Leaf</tissue>
    </source>
</reference>
<dbReference type="InterPro" id="IPR038407">
    <property type="entry name" value="v-SNARE_N_sf"/>
</dbReference>
<gene>
    <name evidence="12" type="ORF">Bca52824_024224</name>
</gene>
<accession>A0A8X8AVD6</accession>
<dbReference type="Pfam" id="PF05008">
    <property type="entry name" value="V-SNARE"/>
    <property type="match status" value="1"/>
</dbReference>
<evidence type="ECO:0000256" key="9">
    <source>
        <dbReference type="SAM" id="MobiDB-lite"/>
    </source>
</evidence>
<dbReference type="GO" id="GO:0031201">
    <property type="term" value="C:SNARE complex"/>
    <property type="evidence" value="ECO:0007669"/>
    <property type="project" value="TreeGrafter"/>
</dbReference>
<feature type="domain" description="Vesicle transport v-SNARE N-terminal" evidence="11">
    <location>
        <begin position="17"/>
        <end position="73"/>
    </location>
</feature>
<evidence type="ECO:0000313" key="13">
    <source>
        <dbReference type="Proteomes" id="UP000886595"/>
    </source>
</evidence>
<dbReference type="InterPro" id="IPR007705">
    <property type="entry name" value="Vesicle_trsprt_v-SNARE_N"/>
</dbReference>
<evidence type="ECO:0000256" key="7">
    <source>
        <dbReference type="ARBA" id="ARBA00023054"/>
    </source>
</evidence>
<sequence length="209" mass="23223">MATSSLLTDLKAGRCSNTKEKKKKEKLADIKSGLDEVDVLARSLQPSANDGCLSKLREYKSDLNQLKKDFKRVSSPDATNQSTCEELMGPRMADVHEVSADRSEIFAMSMERLDQSSDIMRESGRLMLETEEVVISVLENQTSGCGNAIDKSKKVLTTMSKRTTRSKWIIGLVIVALILAIILIIPYKVSHCNTQNIYIFILTVGIYDG</sequence>
<dbReference type="GO" id="GO:0006886">
    <property type="term" value="P:intracellular protein transport"/>
    <property type="evidence" value="ECO:0007669"/>
    <property type="project" value="InterPro"/>
</dbReference>
<dbReference type="PANTHER" id="PTHR21230:SF98">
    <property type="entry name" value="VESICLE TRANSPORT V-SNARE N-TERMINAL DOMAIN-CONTAINING PROTEIN"/>
    <property type="match status" value="1"/>
</dbReference>
<feature type="region of interest" description="Disordered" evidence="9">
    <location>
        <begin position="1"/>
        <end position="25"/>
    </location>
</feature>
<dbReference type="AlphaFoldDB" id="A0A8X8AVD6"/>
<comment type="caution">
    <text evidence="12">The sequence shown here is derived from an EMBL/GenBank/DDBJ whole genome shotgun (WGS) entry which is preliminary data.</text>
</comment>
<dbReference type="OrthoDB" id="430637at2759"/>
<name>A0A8X8AVD6_BRACI</name>
<protein>
    <recommendedName>
        <fullName evidence="11">Vesicle transport v-SNARE N-terminal domain-containing protein</fullName>
    </recommendedName>
</protein>
<dbReference type="GO" id="GO:0005789">
    <property type="term" value="C:endoplasmic reticulum membrane"/>
    <property type="evidence" value="ECO:0007669"/>
    <property type="project" value="TreeGrafter"/>
</dbReference>
<organism evidence="12 13">
    <name type="scientific">Brassica carinata</name>
    <name type="common">Ethiopian mustard</name>
    <name type="synonym">Abyssinian cabbage</name>
    <dbReference type="NCBI Taxonomy" id="52824"/>
    <lineage>
        <taxon>Eukaryota</taxon>
        <taxon>Viridiplantae</taxon>
        <taxon>Streptophyta</taxon>
        <taxon>Embryophyta</taxon>
        <taxon>Tracheophyta</taxon>
        <taxon>Spermatophyta</taxon>
        <taxon>Magnoliopsida</taxon>
        <taxon>eudicotyledons</taxon>
        <taxon>Gunneridae</taxon>
        <taxon>Pentapetalae</taxon>
        <taxon>rosids</taxon>
        <taxon>malvids</taxon>
        <taxon>Brassicales</taxon>
        <taxon>Brassicaceae</taxon>
        <taxon>Brassiceae</taxon>
        <taxon>Brassica</taxon>
    </lineage>
</organism>
<evidence type="ECO:0000256" key="8">
    <source>
        <dbReference type="ARBA" id="ARBA00023136"/>
    </source>
</evidence>
<evidence type="ECO:0000256" key="2">
    <source>
        <dbReference type="ARBA" id="ARBA00006108"/>
    </source>
</evidence>
<evidence type="ECO:0000313" key="12">
    <source>
        <dbReference type="EMBL" id="KAG2312667.1"/>
    </source>
</evidence>
<evidence type="ECO:0000256" key="1">
    <source>
        <dbReference type="ARBA" id="ARBA00004211"/>
    </source>
</evidence>
<keyword evidence="4 10" id="KW-0812">Transmembrane</keyword>
<dbReference type="InterPro" id="IPR010989">
    <property type="entry name" value="SNARE"/>
</dbReference>
<keyword evidence="5" id="KW-0653">Protein transport</keyword>
<evidence type="ECO:0000259" key="11">
    <source>
        <dbReference type="Pfam" id="PF05008"/>
    </source>
</evidence>
<evidence type="ECO:0000256" key="5">
    <source>
        <dbReference type="ARBA" id="ARBA00022927"/>
    </source>
</evidence>
<dbReference type="GO" id="GO:0006906">
    <property type="term" value="P:vesicle fusion"/>
    <property type="evidence" value="ECO:0007669"/>
    <property type="project" value="TreeGrafter"/>
</dbReference>
<dbReference type="GO" id="GO:0000149">
    <property type="term" value="F:SNARE binding"/>
    <property type="evidence" value="ECO:0007669"/>
    <property type="project" value="TreeGrafter"/>
</dbReference>
<dbReference type="Gene3D" id="1.20.58.400">
    <property type="entry name" value="t-snare proteins"/>
    <property type="match status" value="1"/>
</dbReference>
<keyword evidence="3" id="KW-0813">Transport</keyword>
<proteinExistence type="inferred from homology"/>